<dbReference type="FunFam" id="3.40.50.2000:FF:000100">
    <property type="entry name" value="Glycosyltransferase family 1 protein"/>
    <property type="match status" value="1"/>
</dbReference>
<dbReference type="CDD" id="cd03784">
    <property type="entry name" value="GT1_Gtf-like"/>
    <property type="match status" value="1"/>
</dbReference>
<feature type="region of interest" description="Disordered" evidence="6">
    <location>
        <begin position="1189"/>
        <end position="1256"/>
    </location>
</feature>
<feature type="compositionally biased region" description="Low complexity" evidence="6">
    <location>
        <begin position="1226"/>
        <end position="1239"/>
    </location>
</feature>
<dbReference type="SMART" id="SM00674">
    <property type="entry name" value="CENPB"/>
    <property type="match status" value="1"/>
</dbReference>
<keyword evidence="10" id="KW-1185">Reference proteome</keyword>
<keyword evidence="3 5" id="KW-0238">DNA-binding</keyword>
<feature type="compositionally biased region" description="Polar residues" evidence="6">
    <location>
        <begin position="557"/>
        <end position="568"/>
    </location>
</feature>
<protein>
    <submittedName>
        <fullName evidence="9">UDP-glucose</fullName>
    </submittedName>
</protein>
<dbReference type="Proteomes" id="UP001327957">
    <property type="component" value="Unassembled WGS sequence"/>
</dbReference>
<dbReference type="EMBL" id="JASAOK010000016">
    <property type="protein sequence ID" value="KAK6223017.1"/>
    <property type="molecule type" value="Genomic_DNA"/>
</dbReference>
<dbReference type="InterPro" id="IPR036397">
    <property type="entry name" value="RNaseH_sf"/>
</dbReference>
<reference evidence="9 10" key="1">
    <citation type="submission" date="2023-04" db="EMBL/GenBank/DDBJ databases">
        <title>Colletotrichum tabacum stain YC1 causing leaf anthracnose on Nicotiana tabacum(L.) cv.</title>
        <authorList>
            <person name="Ji Z."/>
            <person name="Wang M."/>
            <person name="Zhang J."/>
            <person name="Wang N."/>
            <person name="Zhou Z."/>
        </authorList>
    </citation>
    <scope>NUCLEOTIDE SEQUENCE [LARGE SCALE GENOMIC DNA]</scope>
    <source>
        <strain evidence="9 10">YC1</strain>
    </source>
</reference>
<organism evidence="9 10">
    <name type="scientific">Colletotrichum tabaci</name>
    <dbReference type="NCBI Taxonomy" id="1209068"/>
    <lineage>
        <taxon>Eukaryota</taxon>
        <taxon>Fungi</taxon>
        <taxon>Dikarya</taxon>
        <taxon>Ascomycota</taxon>
        <taxon>Pezizomycotina</taxon>
        <taxon>Sordariomycetes</taxon>
        <taxon>Hypocreomycetidae</taxon>
        <taxon>Glomerellales</taxon>
        <taxon>Glomerellaceae</taxon>
        <taxon>Colletotrichum</taxon>
        <taxon>Colletotrichum destructivum species complex</taxon>
    </lineage>
</organism>
<keyword evidence="2" id="KW-0808">Transferase</keyword>
<evidence type="ECO:0000256" key="2">
    <source>
        <dbReference type="ARBA" id="ARBA00022679"/>
    </source>
</evidence>
<dbReference type="InterPro" id="IPR050426">
    <property type="entry name" value="Glycosyltransferase_28"/>
</dbReference>
<dbReference type="FunFam" id="3.40.50.2000:FF:000009">
    <property type="entry name" value="Sterol 3-beta-glucosyltransferase UGT80A2"/>
    <property type="match status" value="1"/>
</dbReference>
<dbReference type="InterPro" id="IPR006600">
    <property type="entry name" value="HTH_CenpB_DNA-bd_dom"/>
</dbReference>
<evidence type="ECO:0000256" key="4">
    <source>
        <dbReference type="ARBA" id="ARBA00023242"/>
    </source>
</evidence>
<comment type="subcellular location">
    <subcellularLocation>
        <location evidence="1 5">Nucleus</location>
    </subcellularLocation>
</comment>
<keyword evidence="4 5" id="KW-0539">Nucleus</keyword>
<dbReference type="Pfam" id="PF03184">
    <property type="entry name" value="DDE_1"/>
    <property type="match status" value="1"/>
</dbReference>
<evidence type="ECO:0000256" key="5">
    <source>
        <dbReference type="PROSITE-ProRule" id="PRU00320"/>
    </source>
</evidence>
<feature type="domain" description="HTH psq-type" evidence="7">
    <location>
        <begin position="1"/>
        <end position="46"/>
    </location>
</feature>
<evidence type="ECO:0000259" key="8">
    <source>
        <dbReference type="PROSITE" id="PS51253"/>
    </source>
</evidence>
<feature type="compositionally biased region" description="Gly residues" evidence="6">
    <location>
        <begin position="1212"/>
        <end position="1221"/>
    </location>
</feature>
<evidence type="ECO:0000313" key="9">
    <source>
        <dbReference type="EMBL" id="KAK6223017.1"/>
    </source>
</evidence>
<evidence type="ECO:0000313" key="10">
    <source>
        <dbReference type="Proteomes" id="UP001327957"/>
    </source>
</evidence>
<evidence type="ECO:0000256" key="6">
    <source>
        <dbReference type="SAM" id="MobiDB-lite"/>
    </source>
</evidence>
<dbReference type="Pfam" id="PF05225">
    <property type="entry name" value="HTH_psq"/>
    <property type="match status" value="1"/>
</dbReference>
<feature type="compositionally biased region" description="Pro residues" evidence="6">
    <location>
        <begin position="631"/>
        <end position="645"/>
    </location>
</feature>
<feature type="DNA-binding region" description="H-T-H motif" evidence="5">
    <location>
        <begin position="22"/>
        <end position="42"/>
    </location>
</feature>
<name>A0AAV9TLJ7_9PEZI</name>
<dbReference type="InterPro" id="IPR007889">
    <property type="entry name" value="HTH_Psq"/>
</dbReference>
<evidence type="ECO:0000259" key="7">
    <source>
        <dbReference type="PROSITE" id="PS50960"/>
    </source>
</evidence>
<feature type="compositionally biased region" description="Low complexity" evidence="6">
    <location>
        <begin position="383"/>
        <end position="398"/>
    </location>
</feature>
<feature type="domain" description="HTH CENPB-type" evidence="8">
    <location>
        <begin position="48"/>
        <end position="118"/>
    </location>
</feature>
<dbReference type="Gene3D" id="3.40.50.2000">
    <property type="entry name" value="Glycogen Phosphorylase B"/>
    <property type="match status" value="2"/>
</dbReference>
<proteinExistence type="predicted"/>
<dbReference type="Pfam" id="PF03033">
    <property type="entry name" value="Glyco_transf_28"/>
    <property type="match status" value="1"/>
</dbReference>
<evidence type="ECO:0000256" key="3">
    <source>
        <dbReference type="ARBA" id="ARBA00023125"/>
    </source>
</evidence>
<dbReference type="GO" id="GO:0005975">
    <property type="term" value="P:carbohydrate metabolic process"/>
    <property type="evidence" value="ECO:0007669"/>
    <property type="project" value="InterPro"/>
</dbReference>
<dbReference type="InterPro" id="IPR004276">
    <property type="entry name" value="GlycoTrans_28_N"/>
</dbReference>
<dbReference type="InterPro" id="IPR004875">
    <property type="entry name" value="DDE_SF_endonuclease_dom"/>
</dbReference>
<dbReference type="PANTHER" id="PTHR48050:SF27">
    <property type="entry name" value="GLUCOSYLTRANSFERASE, PUTATIVE (AFU_ORTHOLOGUE AFUA_7G04880)-RELATED"/>
    <property type="match status" value="1"/>
</dbReference>
<dbReference type="GO" id="GO:0005634">
    <property type="term" value="C:nucleus"/>
    <property type="evidence" value="ECO:0007669"/>
    <property type="project" value="UniProtKB-SubCell"/>
</dbReference>
<dbReference type="GO" id="GO:0003677">
    <property type="term" value="F:DNA binding"/>
    <property type="evidence" value="ECO:0007669"/>
    <property type="project" value="UniProtKB-UniRule"/>
</dbReference>
<sequence length="1429" mass="154549">MVRYSEDELNQALEAISNGLSLRKASLQYGVPRSTLQLRLQGSQARSIAFSDLQRLSPSQEAKLAEWVRIQHALGLPPSHQQVKEFAGRILHAMGDTQPVGRGWIQAFIRRNPSVKVQRSRSIDSRRVNGASTEVIRDWFKHLAIPEIISIKPANRYNMDETGILEGQGSNGLVLGMSETKSVRKKQPGSRAWVSIIECISALGYVLNPLVIYKGKAVQQQWFPLDLSPYEGWQFTATENGWTSDATAVEWLQKVFIPQTLPQGKEVRLLIMDGHGSHTTTDFMWLCYINNIHLLFLPPHTSHVLQPLDQSVFSPVKSAYRKELGYLSQWNDSTIVGKRNFIGCYQKARTAGMTMQNIRSGWKWTGLWPVSMAKPLMSSLLLPTTPKPSASSDQVSKGQSGGKEGKEAEGWASASSAVVWSTPRKMKDLAGQLKLFTELDNDASTQRLLFIKVKKGFSEQSYNLATAQHKLELLQAQVNNTAVRKRRAVQIDPNTKFANIKDIQQAQIEAGDKEDDEAESSASDNPSEAGSCILPADDANYLAPSSPNTIRRAASTGDMTGQTPQHEQLSSAGDGSPSPPPSPPLSELWGHDTKILEEDGRVQVDCNSKLARAFSVMYRMSKAEKGDNQPPRTPSPSPSSPPPPYERLRGGPAQKDPTRLNVMIQVVGSRGDVQPFVALGAELKRRGHRVRLATHDVFDKFVRDAGLEHYGVGGDPAALMAYMVKNPGLIPSMKSLKAGEIRQKREMVEEMLDGFWEACTRPDAATGRPFVADAIISNPPSFAHVHCAQALGIPVHLMFTMPWTSTAAFPHPLANLQNVGGDHAVANYVSYGVVEHLTWQGLGDVINKWRGRLDLEPVAMFDGPMLAEALKIPFTYCWSPALVPKPRDWGTHIDVCGFFFRDAPTYSPPEDLARFLAAGPPPVYIGFGSIVLEDPQRVVKTILGAVDAAGVRAIISKGWSDLAGSGSDSVYWIGDCPHEWLFQHVAAVVHHGGAGTTACGLRNGKPTTIVPFFGEPEFKTTLTIGGRTPKSQPFWGDMVADAGAGPRPIPHKQLTQEKLTAAIRYCLSDRAVAAAQGIAARMQSEGGVQAAADSWWKQLPLTRMQCDLVPSQAAAWSYTKSKVPMKLSKAAAEVLLIHEAVQQKHLSVYESKPITMDVTRWDPITGGASAVLATATDMTGSITGMVTRPIEEYKDEKRRRTKEELRIRRQLDGGGGGGSGDGSPRDSVSSAGRADGGSDSSEKQKRPSMAGKVAGASAKSIGLVGPTAAKGMLVDIPLALTEGLRAVPKHFGTAVRDHGAVTDAKSGAVVAGKTFAWGFVDGLSDLVMEPVRGAGNGGGALGAFKGVGKGAASLVAKSGAGMFGLFAYPSAGIAKSLRSAVYSGTRKAIAKERHREGQWLVSGDDAAPALDLDAGEILASFRRLRGSER</sequence>
<comment type="caution">
    <text evidence="9">The sequence shown here is derived from an EMBL/GenBank/DDBJ whole genome shotgun (WGS) entry which is preliminary data.</text>
</comment>
<dbReference type="PROSITE" id="PS50960">
    <property type="entry name" value="HTH_PSQ"/>
    <property type="match status" value="1"/>
</dbReference>
<dbReference type="GO" id="GO:0016906">
    <property type="term" value="F:sterol 3-beta-glucosyltransferase activity"/>
    <property type="evidence" value="ECO:0007669"/>
    <property type="project" value="UniProtKB-ARBA"/>
</dbReference>
<accession>A0AAV9TLJ7</accession>
<dbReference type="InterPro" id="IPR002213">
    <property type="entry name" value="UDP_glucos_trans"/>
</dbReference>
<dbReference type="SUPFAM" id="SSF46689">
    <property type="entry name" value="Homeodomain-like"/>
    <property type="match status" value="1"/>
</dbReference>
<feature type="compositionally biased region" description="Basic and acidic residues" evidence="6">
    <location>
        <begin position="1189"/>
        <end position="1211"/>
    </location>
</feature>
<gene>
    <name evidence="9" type="ORF">QIS74_03862</name>
</gene>
<dbReference type="PANTHER" id="PTHR48050">
    <property type="entry name" value="STEROL 3-BETA-GLUCOSYLTRANSFERASE"/>
    <property type="match status" value="1"/>
</dbReference>
<feature type="region of interest" description="Disordered" evidence="6">
    <location>
        <begin position="383"/>
        <end position="410"/>
    </location>
</feature>
<feature type="region of interest" description="Disordered" evidence="6">
    <location>
        <begin position="509"/>
        <end position="589"/>
    </location>
</feature>
<dbReference type="Gene3D" id="3.30.420.10">
    <property type="entry name" value="Ribonuclease H-like superfamily/Ribonuclease H"/>
    <property type="match status" value="1"/>
</dbReference>
<evidence type="ECO:0000256" key="1">
    <source>
        <dbReference type="ARBA" id="ARBA00004123"/>
    </source>
</evidence>
<dbReference type="InterPro" id="IPR009057">
    <property type="entry name" value="Homeodomain-like_sf"/>
</dbReference>
<dbReference type="Gene3D" id="1.10.10.60">
    <property type="entry name" value="Homeodomain-like"/>
    <property type="match status" value="1"/>
</dbReference>
<dbReference type="SUPFAM" id="SSF53756">
    <property type="entry name" value="UDP-Glycosyltransferase/glycogen phosphorylase"/>
    <property type="match status" value="1"/>
</dbReference>
<dbReference type="PROSITE" id="PS51253">
    <property type="entry name" value="HTH_CENPB"/>
    <property type="match status" value="1"/>
</dbReference>
<dbReference type="Pfam" id="PF03221">
    <property type="entry name" value="HTH_Tnp_Tc5"/>
    <property type="match status" value="1"/>
</dbReference>
<feature type="region of interest" description="Disordered" evidence="6">
    <location>
        <begin position="623"/>
        <end position="657"/>
    </location>
</feature>